<dbReference type="Proteomes" id="UP001266305">
    <property type="component" value="Unassembled WGS sequence"/>
</dbReference>
<protein>
    <recommendedName>
        <fullName evidence="1">guanylate cyclase</fullName>
        <ecNumber evidence="1">4.6.1.2</ecNumber>
    </recommendedName>
</protein>
<dbReference type="SUPFAM" id="SSF56112">
    <property type="entry name" value="Protein kinase-like (PK-like)"/>
    <property type="match status" value="1"/>
</dbReference>
<comment type="caution">
    <text evidence="6">The sequence shown here is derived from an EMBL/GenBank/DDBJ whole genome shotgun (WGS) entry which is preliminary data.</text>
</comment>
<sequence length="312" mass="35137">MDLKSLDELGKLDRKRAFKEPAWQGRSGQDTEGKTAEAKQDIWWQIDFDQITILPQKKGGTPMSRGNNSNSPSVMISVDLSSFVKSQQGEELFCAPVGLYQDVLRNSDYEMDWIFKLSFAYDIFNGAESHSSSFAMGLGIGPSSLGTIVLFKQVSRCLVDQHLLCVRSSAGIRENSGLDIPLARFRAWTLACWSLPGEVSEAAPARPLQGMLFLHRSPLGSHGNLKPSNCLGDGRLQVKLSGFGLWELKYCRTHRTYDETMTDRSELYWMASELLRLPEVPWVGTPQGDLYSFAILMRELIHPWDHRPFDDL</sequence>
<dbReference type="PROSITE" id="PS50011">
    <property type="entry name" value="PROTEIN_KINASE_DOM"/>
    <property type="match status" value="1"/>
</dbReference>
<keyword evidence="4" id="KW-0141">cGMP biosynthesis</keyword>
<name>A0ABQ9UPK6_SAGOE</name>
<dbReference type="PANTHER" id="PTHR11920">
    <property type="entry name" value="GUANYLYL CYCLASE"/>
    <property type="match status" value="1"/>
</dbReference>
<evidence type="ECO:0000313" key="7">
    <source>
        <dbReference type="Proteomes" id="UP001266305"/>
    </source>
</evidence>
<evidence type="ECO:0000256" key="4">
    <source>
        <dbReference type="ARBA" id="ARBA00023293"/>
    </source>
</evidence>
<dbReference type="Pfam" id="PF07714">
    <property type="entry name" value="PK_Tyr_Ser-Thr"/>
    <property type="match status" value="1"/>
</dbReference>
<feature type="domain" description="Protein kinase" evidence="5">
    <location>
        <begin position="89"/>
        <end position="312"/>
    </location>
</feature>
<dbReference type="EC" id="4.6.1.2" evidence="1"/>
<organism evidence="6 7">
    <name type="scientific">Saguinus oedipus</name>
    <name type="common">Cotton-top tamarin</name>
    <name type="synonym">Oedipomidas oedipus</name>
    <dbReference type="NCBI Taxonomy" id="9490"/>
    <lineage>
        <taxon>Eukaryota</taxon>
        <taxon>Metazoa</taxon>
        <taxon>Chordata</taxon>
        <taxon>Craniata</taxon>
        <taxon>Vertebrata</taxon>
        <taxon>Euteleostomi</taxon>
        <taxon>Mammalia</taxon>
        <taxon>Eutheria</taxon>
        <taxon>Euarchontoglires</taxon>
        <taxon>Primates</taxon>
        <taxon>Haplorrhini</taxon>
        <taxon>Platyrrhini</taxon>
        <taxon>Cebidae</taxon>
        <taxon>Callitrichinae</taxon>
        <taxon>Saguinus</taxon>
    </lineage>
</organism>
<accession>A0ABQ9UPK6</accession>
<proteinExistence type="predicted"/>
<dbReference type="Gene3D" id="1.10.510.10">
    <property type="entry name" value="Transferase(Phosphotransferase) domain 1"/>
    <property type="match status" value="1"/>
</dbReference>
<keyword evidence="3" id="KW-0456">Lyase</keyword>
<dbReference type="InterPro" id="IPR000719">
    <property type="entry name" value="Prot_kinase_dom"/>
</dbReference>
<reference evidence="6 7" key="1">
    <citation type="submission" date="2023-05" db="EMBL/GenBank/DDBJ databases">
        <title>B98-5 Cell Line De Novo Hybrid Assembly: An Optical Mapping Approach.</title>
        <authorList>
            <person name="Kananen K."/>
            <person name="Auerbach J.A."/>
            <person name="Kautto E."/>
            <person name="Blachly J.S."/>
        </authorList>
    </citation>
    <scope>NUCLEOTIDE SEQUENCE [LARGE SCALE GENOMIC DNA]</scope>
    <source>
        <strain evidence="6">B95-8</strain>
        <tissue evidence="6">Cell line</tissue>
    </source>
</reference>
<dbReference type="InterPro" id="IPR050401">
    <property type="entry name" value="Cyclic_nucleotide_synthase"/>
</dbReference>
<evidence type="ECO:0000259" key="5">
    <source>
        <dbReference type="PROSITE" id="PS50011"/>
    </source>
</evidence>
<evidence type="ECO:0000256" key="1">
    <source>
        <dbReference type="ARBA" id="ARBA00012202"/>
    </source>
</evidence>
<dbReference type="InterPro" id="IPR011009">
    <property type="entry name" value="Kinase-like_dom_sf"/>
</dbReference>
<evidence type="ECO:0000256" key="2">
    <source>
        <dbReference type="ARBA" id="ARBA00022741"/>
    </source>
</evidence>
<gene>
    <name evidence="6" type="ORF">P7K49_024454</name>
</gene>
<keyword evidence="7" id="KW-1185">Reference proteome</keyword>
<evidence type="ECO:0000313" key="6">
    <source>
        <dbReference type="EMBL" id="KAK2099003.1"/>
    </source>
</evidence>
<dbReference type="InterPro" id="IPR001245">
    <property type="entry name" value="Ser-Thr/Tyr_kinase_cat_dom"/>
</dbReference>
<evidence type="ECO:0000256" key="3">
    <source>
        <dbReference type="ARBA" id="ARBA00023239"/>
    </source>
</evidence>
<keyword evidence="2" id="KW-0547">Nucleotide-binding</keyword>
<dbReference type="EMBL" id="JASSZA010000011">
    <property type="protein sequence ID" value="KAK2099003.1"/>
    <property type="molecule type" value="Genomic_DNA"/>
</dbReference>
<dbReference type="PANTHER" id="PTHR11920:SF500">
    <property type="entry name" value="GUANYLATE CYCLASE 2G"/>
    <property type="match status" value="1"/>
</dbReference>